<protein>
    <submittedName>
        <fullName evidence="1">Uncharacterized protein</fullName>
    </submittedName>
</protein>
<dbReference type="RefSeq" id="XP_018290793.1">
    <property type="nucleotide sequence ID" value="XM_018435991.1"/>
</dbReference>
<evidence type="ECO:0000313" key="2">
    <source>
        <dbReference type="Proteomes" id="UP000077315"/>
    </source>
</evidence>
<dbReference type="EMBL" id="KV440982">
    <property type="protein sequence ID" value="OAD72753.1"/>
    <property type="molecule type" value="Genomic_DNA"/>
</dbReference>
<proteinExistence type="predicted"/>
<dbReference type="GeneID" id="28996897"/>
<dbReference type="InParanoid" id="A0A162U6K9"/>
<evidence type="ECO:0000313" key="1">
    <source>
        <dbReference type="EMBL" id="OAD72753.1"/>
    </source>
</evidence>
<dbReference type="AlphaFoldDB" id="A0A162U6K9"/>
<keyword evidence="2" id="KW-1185">Reference proteome</keyword>
<organism evidence="1 2">
    <name type="scientific">Phycomyces blakesleeanus (strain ATCC 8743b / DSM 1359 / FGSC 10004 / NBRC 33097 / NRRL 1555)</name>
    <dbReference type="NCBI Taxonomy" id="763407"/>
    <lineage>
        <taxon>Eukaryota</taxon>
        <taxon>Fungi</taxon>
        <taxon>Fungi incertae sedis</taxon>
        <taxon>Mucoromycota</taxon>
        <taxon>Mucoromycotina</taxon>
        <taxon>Mucoromycetes</taxon>
        <taxon>Mucorales</taxon>
        <taxon>Phycomycetaceae</taxon>
        <taxon>Phycomyces</taxon>
    </lineage>
</organism>
<sequence>MIEEKSALSFPDNLSSSKDYRNSLENLILLAVLLSTKQRYYYKEPKVKRVSRFYSANFAFPCTSTNPKSTNALKSDISAEFGRSSVLVMRNRSTPHSRYNEPIKGVEMRRLLCKYEPNVLYATDHLFKKKLTKVTSLCLYHRTQTPHATYNFGFTDLNYLESMSPLRLKGRLWKQDLAKISY</sequence>
<dbReference type="Proteomes" id="UP000077315">
    <property type="component" value="Unassembled WGS sequence"/>
</dbReference>
<gene>
    <name evidence="1" type="ORF">PHYBLDRAFT_169016</name>
</gene>
<dbReference type="VEuPathDB" id="FungiDB:PHYBLDRAFT_169016"/>
<reference evidence="2" key="1">
    <citation type="submission" date="2015-06" db="EMBL/GenBank/DDBJ databases">
        <title>Expansion of signal transduction pathways in fungi by whole-genome duplication.</title>
        <authorList>
            <consortium name="DOE Joint Genome Institute"/>
            <person name="Corrochano L.M."/>
            <person name="Kuo A."/>
            <person name="Marcet-Houben M."/>
            <person name="Polaino S."/>
            <person name="Salamov A."/>
            <person name="Villalobos J.M."/>
            <person name="Alvarez M.I."/>
            <person name="Avalos J."/>
            <person name="Benito E.P."/>
            <person name="Benoit I."/>
            <person name="Burger G."/>
            <person name="Camino L.P."/>
            <person name="Canovas D."/>
            <person name="Cerda-Olmedo E."/>
            <person name="Cheng J.-F."/>
            <person name="Dominguez A."/>
            <person name="Elias M."/>
            <person name="Eslava A.P."/>
            <person name="Glaser F."/>
            <person name="Grimwood J."/>
            <person name="Gutierrez G."/>
            <person name="Heitman J."/>
            <person name="Henrissat B."/>
            <person name="Iturriaga E.A."/>
            <person name="Lang B.F."/>
            <person name="Lavin J.L."/>
            <person name="Lee S."/>
            <person name="Li W."/>
            <person name="Lindquist E."/>
            <person name="Lopez-Garcia S."/>
            <person name="Luque E.M."/>
            <person name="Marcos A.T."/>
            <person name="Martin J."/>
            <person name="McCluskey K."/>
            <person name="Medina H.R."/>
            <person name="Miralles-Duran A."/>
            <person name="Miyazaki A."/>
            <person name="Munoz-Torres E."/>
            <person name="Oguiza J.A."/>
            <person name="Ohm R."/>
            <person name="Olmedo M."/>
            <person name="Orejas M."/>
            <person name="Ortiz-Castellanos L."/>
            <person name="Pisabarro A.G."/>
            <person name="Rodriguez-Romero J."/>
            <person name="Ruiz-Herrera J."/>
            <person name="Ruiz-Vazquez R."/>
            <person name="Sanz C."/>
            <person name="Schackwitz W."/>
            <person name="Schmutz J."/>
            <person name="Shahriari M."/>
            <person name="Shelest E."/>
            <person name="Silva-Franco F."/>
            <person name="Soanes D."/>
            <person name="Syed K."/>
            <person name="Tagua V.G."/>
            <person name="Talbot N.J."/>
            <person name="Thon M."/>
            <person name="De vries R.P."/>
            <person name="Wiebenga A."/>
            <person name="Yadav J.S."/>
            <person name="Braun E.L."/>
            <person name="Baker S."/>
            <person name="Garre V."/>
            <person name="Horwitz B."/>
            <person name="Torres-Martinez S."/>
            <person name="Idnurm A."/>
            <person name="Herrera-Estrella A."/>
            <person name="Gabaldon T."/>
            <person name="Grigoriev I.V."/>
        </authorList>
    </citation>
    <scope>NUCLEOTIDE SEQUENCE [LARGE SCALE GENOMIC DNA]</scope>
    <source>
        <strain evidence="2">NRRL 1555(-)</strain>
    </source>
</reference>
<accession>A0A162U6K9</accession>
<name>A0A162U6K9_PHYB8</name>